<feature type="transmembrane region" description="Helical" evidence="6">
    <location>
        <begin position="322"/>
        <end position="349"/>
    </location>
</feature>
<dbReference type="KEGG" id="mtw:CQW49_18030"/>
<dbReference type="PANTHER" id="PTHR30250:SF26">
    <property type="entry name" value="PSMA PROTEIN"/>
    <property type="match status" value="1"/>
</dbReference>
<organism evidence="7 8">
    <name type="scientific">Methylosinus trichosporium (strain ATCC 35070 / NCIMB 11131 / UNIQEM 75 / OB3b)</name>
    <dbReference type="NCBI Taxonomy" id="595536"/>
    <lineage>
        <taxon>Bacteria</taxon>
        <taxon>Pseudomonadati</taxon>
        <taxon>Pseudomonadota</taxon>
        <taxon>Alphaproteobacteria</taxon>
        <taxon>Hyphomicrobiales</taxon>
        <taxon>Methylocystaceae</taxon>
        <taxon>Methylosinus</taxon>
    </lineage>
</organism>
<feature type="transmembrane region" description="Helical" evidence="6">
    <location>
        <begin position="391"/>
        <end position="410"/>
    </location>
</feature>
<feature type="transmembrane region" description="Helical" evidence="6">
    <location>
        <begin position="197"/>
        <end position="221"/>
    </location>
</feature>
<dbReference type="STRING" id="595536.GCA_000178815_01575"/>
<evidence type="ECO:0000256" key="3">
    <source>
        <dbReference type="ARBA" id="ARBA00022692"/>
    </source>
</evidence>
<feature type="transmembrane region" description="Helical" evidence="6">
    <location>
        <begin position="361"/>
        <end position="384"/>
    </location>
</feature>
<feature type="transmembrane region" description="Helical" evidence="6">
    <location>
        <begin position="142"/>
        <end position="160"/>
    </location>
</feature>
<evidence type="ECO:0000256" key="2">
    <source>
        <dbReference type="ARBA" id="ARBA00022475"/>
    </source>
</evidence>
<keyword evidence="2" id="KW-1003">Cell membrane</keyword>
<keyword evidence="5 6" id="KW-0472">Membrane</keyword>
<evidence type="ECO:0008006" key="9">
    <source>
        <dbReference type="Google" id="ProtNLM"/>
    </source>
</evidence>
<dbReference type="RefSeq" id="WP_003610229.1">
    <property type="nucleotide sequence ID" value="NZ_ADVE02000001.1"/>
</dbReference>
<feature type="transmembrane region" description="Helical" evidence="6">
    <location>
        <begin position="416"/>
        <end position="437"/>
    </location>
</feature>
<feature type="transmembrane region" description="Helical" evidence="6">
    <location>
        <begin position="101"/>
        <end position="122"/>
    </location>
</feature>
<evidence type="ECO:0000313" key="7">
    <source>
        <dbReference type="EMBL" id="ATQ69566.1"/>
    </source>
</evidence>
<feature type="transmembrane region" description="Helical" evidence="6">
    <location>
        <begin position="53"/>
        <end position="81"/>
    </location>
</feature>
<feature type="transmembrane region" description="Helical" evidence="6">
    <location>
        <begin position="241"/>
        <end position="260"/>
    </location>
</feature>
<feature type="transmembrane region" description="Helical" evidence="6">
    <location>
        <begin position="280"/>
        <end position="301"/>
    </location>
</feature>
<dbReference type="EMBL" id="CP023737">
    <property type="protein sequence ID" value="ATQ69566.1"/>
    <property type="molecule type" value="Genomic_DNA"/>
</dbReference>
<gene>
    <name evidence="7" type="ORF">CQW49_18030</name>
</gene>
<dbReference type="InterPro" id="IPR002797">
    <property type="entry name" value="Polysacc_synth"/>
</dbReference>
<feature type="transmembrane region" description="Helical" evidence="6">
    <location>
        <begin position="16"/>
        <end position="41"/>
    </location>
</feature>
<reference evidence="8" key="1">
    <citation type="submission" date="2017-10" db="EMBL/GenBank/DDBJ databases">
        <title>Completed PacBio SMRT sequence of Methylosinus trichosporium OB3b reveals presence of a third large plasmid.</title>
        <authorList>
            <person name="Charles T.C."/>
            <person name="Lynch M.D.J."/>
            <person name="Heil J.R."/>
            <person name="Cheng J."/>
        </authorList>
    </citation>
    <scope>NUCLEOTIDE SEQUENCE [LARGE SCALE GENOMIC DNA]</scope>
    <source>
        <strain evidence="8">OB3b</strain>
    </source>
</reference>
<dbReference type="PANTHER" id="PTHR30250">
    <property type="entry name" value="PST FAMILY PREDICTED COLANIC ACID TRANSPORTER"/>
    <property type="match status" value="1"/>
</dbReference>
<protein>
    <recommendedName>
        <fullName evidence="9">Polysaccharide biosynthesis protein</fullName>
    </recommendedName>
</protein>
<proteinExistence type="predicted"/>
<name>A0A2D2D3N4_METT3</name>
<dbReference type="GO" id="GO:0005886">
    <property type="term" value="C:plasma membrane"/>
    <property type="evidence" value="ECO:0007669"/>
    <property type="project" value="UniProtKB-SubCell"/>
</dbReference>
<keyword evidence="3 6" id="KW-0812">Transmembrane</keyword>
<dbReference type="Pfam" id="PF01943">
    <property type="entry name" value="Polysacc_synt"/>
    <property type="match status" value="1"/>
</dbReference>
<dbReference type="Proteomes" id="UP000230709">
    <property type="component" value="Chromosome"/>
</dbReference>
<keyword evidence="8" id="KW-1185">Reference proteome</keyword>
<comment type="subcellular location">
    <subcellularLocation>
        <location evidence="1">Cell membrane</location>
        <topology evidence="1">Multi-pass membrane protein</topology>
    </subcellularLocation>
</comment>
<evidence type="ECO:0000256" key="1">
    <source>
        <dbReference type="ARBA" id="ARBA00004651"/>
    </source>
</evidence>
<sequence length="457" mass="49979">MLFTRISSEDLRRRRLFGVLQGVASGFGNRVLGVVIAFVSIPLTIRYLGPERYGAWVMLGSLLAWLNMTDFGLSNGLTNALTSAVSEKRFDLARTHVSNGVLLLCLTSLAFGLLGVFLWPYFDWSALFGVTSPGARAEVGTAAAVLLVIVFAQSPLSVTVKIYNAFQEGRLANYWAMLASVLGLVALLVVTQSQGGLPLLICSVYGSGLLVSLASACWLFAIHKPKLAPSWRSVDLHKMRAITDVGLQFFALRAMALVTFQSDYFFIGHFLGASHVPQYSVSYSLFSYVSLPQTIASAYLWTAYNEAITLGDIAWVKKTLRANLFLGLSFAAIAAALLACIAKPFIVWWAGTNVEPSTTLIGWMAAWCLIYAYANSFACLFAAASHLRTQVIYASVATCSNLLLSWQWVQHWGVEGVTASTVVSYLVFICVPVYFDCRSLFAKLDRRTVPSPARETK</sequence>
<evidence type="ECO:0000256" key="4">
    <source>
        <dbReference type="ARBA" id="ARBA00022989"/>
    </source>
</evidence>
<dbReference type="AlphaFoldDB" id="A0A2D2D3N4"/>
<evidence type="ECO:0000256" key="6">
    <source>
        <dbReference type="SAM" id="Phobius"/>
    </source>
</evidence>
<dbReference type="InterPro" id="IPR050833">
    <property type="entry name" value="Poly_Biosynth_Transport"/>
</dbReference>
<evidence type="ECO:0000256" key="5">
    <source>
        <dbReference type="ARBA" id="ARBA00023136"/>
    </source>
</evidence>
<accession>A0A2D2D3N4</accession>
<feature type="transmembrane region" description="Helical" evidence="6">
    <location>
        <begin position="172"/>
        <end position="191"/>
    </location>
</feature>
<evidence type="ECO:0000313" key="8">
    <source>
        <dbReference type="Proteomes" id="UP000230709"/>
    </source>
</evidence>
<keyword evidence="4 6" id="KW-1133">Transmembrane helix</keyword>